<proteinExistence type="predicted"/>
<dbReference type="EMBL" id="JAOQAV010000274">
    <property type="protein sequence ID" value="KAJ4175947.1"/>
    <property type="molecule type" value="Genomic_DNA"/>
</dbReference>
<organism evidence="2 3">
    <name type="scientific">Fusarium falciforme</name>
    <dbReference type="NCBI Taxonomy" id="195108"/>
    <lineage>
        <taxon>Eukaryota</taxon>
        <taxon>Fungi</taxon>
        <taxon>Dikarya</taxon>
        <taxon>Ascomycota</taxon>
        <taxon>Pezizomycotina</taxon>
        <taxon>Sordariomycetes</taxon>
        <taxon>Hypocreomycetidae</taxon>
        <taxon>Hypocreales</taxon>
        <taxon>Nectriaceae</taxon>
        <taxon>Fusarium</taxon>
        <taxon>Fusarium solani species complex</taxon>
    </lineage>
</organism>
<comment type="caution">
    <text evidence="2">The sequence shown here is derived from an EMBL/GenBank/DDBJ whole genome shotgun (WGS) entry which is preliminary data.</text>
</comment>
<evidence type="ECO:0000313" key="3">
    <source>
        <dbReference type="Proteomes" id="UP001152087"/>
    </source>
</evidence>
<gene>
    <name evidence="2" type="ORF">NW755_014679</name>
</gene>
<protein>
    <submittedName>
        <fullName evidence="2">Uncharacterized protein</fullName>
    </submittedName>
</protein>
<sequence>MFRPASMPGHLNLTPLDPNFNSSMPPGEAQLATQASALSDLDRQPELDCLLAHAYVPAADTTVQEQENRGTAAMGS</sequence>
<name>A0A9W8QSY3_9HYPO</name>
<reference evidence="2" key="1">
    <citation type="submission" date="2022-09" db="EMBL/GenBank/DDBJ databases">
        <title>Fusarium specimens isolated from Avocado Roots.</title>
        <authorList>
            <person name="Stajich J."/>
            <person name="Roper C."/>
            <person name="Heimlech-Rivalta G."/>
        </authorList>
    </citation>
    <scope>NUCLEOTIDE SEQUENCE</scope>
    <source>
        <strain evidence="2">A02</strain>
    </source>
</reference>
<evidence type="ECO:0000256" key="1">
    <source>
        <dbReference type="SAM" id="MobiDB-lite"/>
    </source>
</evidence>
<dbReference type="Proteomes" id="UP001152087">
    <property type="component" value="Unassembled WGS sequence"/>
</dbReference>
<keyword evidence="3" id="KW-1185">Reference proteome</keyword>
<feature type="region of interest" description="Disordered" evidence="1">
    <location>
        <begin position="1"/>
        <end position="27"/>
    </location>
</feature>
<accession>A0A9W8QSY3</accession>
<dbReference type="AlphaFoldDB" id="A0A9W8QSY3"/>
<evidence type="ECO:0000313" key="2">
    <source>
        <dbReference type="EMBL" id="KAJ4175947.1"/>
    </source>
</evidence>